<feature type="region of interest" description="Disordered" evidence="1">
    <location>
        <begin position="163"/>
        <end position="209"/>
    </location>
</feature>
<evidence type="ECO:0000313" key="5">
    <source>
        <dbReference type="Proteomes" id="UP000288216"/>
    </source>
</evidence>
<feature type="region of interest" description="Disordered" evidence="1">
    <location>
        <begin position="419"/>
        <end position="504"/>
    </location>
</feature>
<proteinExistence type="predicted"/>
<feature type="domain" description="Protein kinase" evidence="2">
    <location>
        <begin position="793"/>
        <end position="1097"/>
    </location>
</feature>
<dbReference type="SUPFAM" id="SSF116846">
    <property type="entry name" value="MIT domain"/>
    <property type="match status" value="1"/>
</dbReference>
<dbReference type="FunFam" id="1.20.58.80:FF:000005">
    <property type="entry name" value="ribosomal protein S6 kinase delta-1 isoform X1"/>
    <property type="match status" value="1"/>
</dbReference>
<dbReference type="Gene3D" id="1.20.58.80">
    <property type="entry name" value="Phosphotransferase system, lactose/cellobiose-type IIA subunit"/>
    <property type="match status" value="1"/>
</dbReference>
<dbReference type="PANTHER" id="PTHR15508:SF2">
    <property type="entry name" value="RIBOSOMAL PROTEIN S6 KINASE DELTA-1"/>
    <property type="match status" value="1"/>
</dbReference>
<dbReference type="GO" id="GO:0005769">
    <property type="term" value="C:early endosome"/>
    <property type="evidence" value="ECO:0007669"/>
    <property type="project" value="TreeGrafter"/>
</dbReference>
<feature type="non-terminal residue" evidence="4">
    <location>
        <position position="1"/>
    </location>
</feature>
<dbReference type="EMBL" id="BFAA01001884">
    <property type="protein sequence ID" value="GCB71105.1"/>
    <property type="molecule type" value="Genomic_DNA"/>
</dbReference>
<dbReference type="Proteomes" id="UP000288216">
    <property type="component" value="Unassembled WGS sequence"/>
</dbReference>
<dbReference type="OMA" id="CHEYEKE"/>
<protein>
    <recommendedName>
        <fullName evidence="6">Non-specific serine/threonine protein kinase</fullName>
    </recommendedName>
</protein>
<reference evidence="4 5" key="1">
    <citation type="journal article" date="2018" name="Nat. Ecol. Evol.">
        <title>Shark genomes provide insights into elasmobranch evolution and the origin of vertebrates.</title>
        <authorList>
            <person name="Hara Y"/>
            <person name="Yamaguchi K"/>
            <person name="Onimaru K"/>
            <person name="Kadota M"/>
            <person name="Koyanagi M"/>
            <person name="Keeley SD"/>
            <person name="Tatsumi K"/>
            <person name="Tanaka K"/>
            <person name="Motone F"/>
            <person name="Kageyama Y"/>
            <person name="Nozu R"/>
            <person name="Adachi N"/>
            <person name="Nishimura O"/>
            <person name="Nakagawa R"/>
            <person name="Tanegashima C"/>
            <person name="Kiyatake I"/>
            <person name="Matsumoto R"/>
            <person name="Murakumo K"/>
            <person name="Nishida K"/>
            <person name="Terakita A"/>
            <person name="Kuratani S"/>
            <person name="Sato K"/>
            <person name="Hyodo S Kuraku.S."/>
        </authorList>
    </citation>
    <scope>NUCLEOTIDE SEQUENCE [LARGE SCALE GENOMIC DNA]</scope>
</reference>
<evidence type="ECO:0000259" key="2">
    <source>
        <dbReference type="PROSITE" id="PS50011"/>
    </source>
</evidence>
<dbReference type="OrthoDB" id="1278353at2759"/>
<dbReference type="InterPro" id="IPR001683">
    <property type="entry name" value="PX_dom"/>
</dbReference>
<dbReference type="SUPFAM" id="SSF56112">
    <property type="entry name" value="Protein kinase-like (PK-like)"/>
    <property type="match status" value="1"/>
</dbReference>
<evidence type="ECO:0008006" key="6">
    <source>
        <dbReference type="Google" id="ProtNLM"/>
    </source>
</evidence>
<dbReference type="AlphaFoldDB" id="A0A401PDB5"/>
<dbReference type="PANTHER" id="PTHR15508">
    <property type="entry name" value="RIBOSOMAL PROTEIN S6 KINASE"/>
    <property type="match status" value="1"/>
</dbReference>
<evidence type="ECO:0000259" key="3">
    <source>
        <dbReference type="PROSITE" id="PS50195"/>
    </source>
</evidence>
<dbReference type="SMART" id="SM00745">
    <property type="entry name" value="MIT"/>
    <property type="match status" value="1"/>
</dbReference>
<dbReference type="GO" id="GO:0035091">
    <property type="term" value="F:phosphatidylinositol binding"/>
    <property type="evidence" value="ECO:0007669"/>
    <property type="project" value="InterPro"/>
</dbReference>
<dbReference type="InterPro" id="IPR011009">
    <property type="entry name" value="Kinase-like_dom_sf"/>
</dbReference>
<dbReference type="Gene3D" id="1.10.510.10">
    <property type="entry name" value="Transferase(Phosphotransferase) domain 1"/>
    <property type="match status" value="1"/>
</dbReference>
<sequence length="1107" mass="122756">SHELEQIVVWKRYSDFKKLHKELWQLHKTLYRHPELFPPFAKGKVFGRFDETVIEERRQCAEDLLQFSANIPALYNSKQLEDFFKDGEVHDGSELIGPVDPSAESLIDGLSDGSIEARRDLSSIDDVTISSQSECGDHDQPGLSSDSDLLSLTVDGDSLAECDDGMASNRSSPSRFTRLSSSPEPARSATFPQQERSKDGAEGSKGLWSQPIGSLKLRTGRGGDYLAKAGEQIKLALQKEAEQDFEGAFNFYRDGVDLLLQGVQGEPSPSRREAVKRKTAEYLMRAEQISIQYLRTSMENGSVHSTPPGPLSSRPAWNLRNPAEELKAFRVLGVIDKVLLVLDCRTHETFVLKSLRKSSECSRKRKTIIPHCVPNMVQLKKQIVSEDSIFLLLQYAEGGKLWSYVSKFLQTNYEESFESHDLDKHGPKSITVHGNFTMGQSSTEGMNSSVGSVGSDLGNMLQGLPVKSNPTSSSQDDSSAPDEDTQENSQELLGSPSSESDVVDEECTSSYLTLCHEYEKEKKEPDHLTAETFPTVCEDVPGSSTDLGVTSRSHSLLSNDSLCSPATNQELRFFTEDISTEVFSPTKTSESLSLSKNSPMEFFRIDSKDSANELVNLDPAENIQIAKIESAPIFNLVSEVDNNESCFDTSDIKLESLVVLAPDTCSRRSANDSVPVISFQDAAGGDTSSCEEGRPDLLVNLPGVLEDGEAAGLLLSDKCSATNIDSSENRHYEKPDVLQINYNVDHCVNSLKQVLPKEDGSCDTGVDSISTQQLQLSENGKEQDPYKQISASLHFEKKEEFGSMFSITHAENMPSCMTVVSGSASDVEHIHRNLSPIPQLQHRVSPYGTDSGEDCSIYSDHKEVSLTTKEKYTVGKYISDEEQAHREHTHSCDRDDGPRSEDLNEKAKTKSHFVTKTDADKLISHMFKELEESFVQASSAHIPESSIQYWAAEIAVALDALHREGIICRDLNPNNVLLNDKGHIQLTYFSRWSEVDDSYDSSAIEKMYCAPEVGGIAEETEACDWWSLGAILFELFTGKPLFWCHPAGINTHTALNMPDHMSEEARSVVQQLLQYNPSERLGAGVSGFEDVKSHPFFCSMDWSRVMR</sequence>
<dbReference type="Pfam" id="PF00069">
    <property type="entry name" value="Pkinase"/>
    <property type="match status" value="1"/>
</dbReference>
<accession>A0A401PDB5</accession>
<feature type="region of interest" description="Disordered" evidence="1">
    <location>
        <begin position="878"/>
        <end position="910"/>
    </location>
</feature>
<feature type="compositionally biased region" description="Low complexity" evidence="1">
    <location>
        <begin position="170"/>
        <end position="182"/>
    </location>
</feature>
<dbReference type="InterPro" id="IPR051866">
    <property type="entry name" value="Intracell_Sig-Traffick_Protein"/>
</dbReference>
<organism evidence="4 5">
    <name type="scientific">Scyliorhinus torazame</name>
    <name type="common">Cloudy catshark</name>
    <name type="synonym">Catulus torazame</name>
    <dbReference type="NCBI Taxonomy" id="75743"/>
    <lineage>
        <taxon>Eukaryota</taxon>
        <taxon>Metazoa</taxon>
        <taxon>Chordata</taxon>
        <taxon>Craniata</taxon>
        <taxon>Vertebrata</taxon>
        <taxon>Chondrichthyes</taxon>
        <taxon>Elasmobranchii</taxon>
        <taxon>Galeomorphii</taxon>
        <taxon>Galeoidea</taxon>
        <taxon>Carcharhiniformes</taxon>
        <taxon>Scyliorhinidae</taxon>
        <taxon>Scyliorhinus</taxon>
    </lineage>
</organism>
<keyword evidence="5" id="KW-1185">Reference proteome</keyword>
<feature type="domain" description="PX" evidence="3">
    <location>
        <begin position="1"/>
        <end position="91"/>
    </location>
</feature>
<dbReference type="FunFam" id="1.10.510.10:FF:000221">
    <property type="entry name" value="ribosomal protein S6 kinase delta-1 isoform X1"/>
    <property type="match status" value="1"/>
</dbReference>
<name>A0A401PDB5_SCYTO</name>
<dbReference type="PROSITE" id="PS50011">
    <property type="entry name" value="PROTEIN_KINASE_DOM"/>
    <property type="match status" value="1"/>
</dbReference>
<feature type="region of interest" description="Disordered" evidence="1">
    <location>
        <begin position="131"/>
        <end position="150"/>
    </location>
</feature>
<dbReference type="SMART" id="SM00220">
    <property type="entry name" value="S_TKc"/>
    <property type="match status" value="1"/>
</dbReference>
<dbReference type="InterPro" id="IPR036871">
    <property type="entry name" value="PX_dom_sf"/>
</dbReference>
<gene>
    <name evidence="4" type="ORF">scyTo_0005843</name>
</gene>
<feature type="compositionally biased region" description="Basic and acidic residues" evidence="1">
    <location>
        <begin position="878"/>
        <end position="908"/>
    </location>
</feature>
<feature type="compositionally biased region" description="Polar residues" evidence="1">
    <location>
        <begin position="432"/>
        <end position="452"/>
    </location>
</feature>
<dbReference type="STRING" id="75743.A0A401PDB5"/>
<dbReference type="InterPro" id="IPR000719">
    <property type="entry name" value="Prot_kinase_dom"/>
</dbReference>
<dbReference type="CDD" id="cd02677">
    <property type="entry name" value="MIT_SNX15"/>
    <property type="match status" value="1"/>
</dbReference>
<evidence type="ECO:0000313" key="4">
    <source>
        <dbReference type="EMBL" id="GCB71105.1"/>
    </source>
</evidence>
<dbReference type="Pfam" id="PF04212">
    <property type="entry name" value="MIT"/>
    <property type="match status" value="1"/>
</dbReference>
<evidence type="ECO:0000256" key="1">
    <source>
        <dbReference type="SAM" id="MobiDB-lite"/>
    </source>
</evidence>
<dbReference type="InterPro" id="IPR036181">
    <property type="entry name" value="MIT_dom_sf"/>
</dbReference>
<comment type="caution">
    <text evidence="4">The sequence shown here is derived from an EMBL/GenBank/DDBJ whole genome shotgun (WGS) entry which is preliminary data.</text>
</comment>
<dbReference type="GO" id="GO:0004672">
    <property type="term" value="F:protein kinase activity"/>
    <property type="evidence" value="ECO:0007669"/>
    <property type="project" value="InterPro"/>
</dbReference>
<dbReference type="SUPFAM" id="SSF64268">
    <property type="entry name" value="PX domain"/>
    <property type="match status" value="1"/>
</dbReference>
<dbReference type="Gene3D" id="3.30.1520.10">
    <property type="entry name" value="Phox-like domain"/>
    <property type="match status" value="1"/>
</dbReference>
<dbReference type="InterPro" id="IPR007330">
    <property type="entry name" value="MIT_dom"/>
</dbReference>
<dbReference type="PROSITE" id="PS50195">
    <property type="entry name" value="PX"/>
    <property type="match status" value="1"/>
</dbReference>
<dbReference type="Pfam" id="PF00787">
    <property type="entry name" value="PX"/>
    <property type="match status" value="1"/>
</dbReference>
<dbReference type="GO" id="GO:0005524">
    <property type="term" value="F:ATP binding"/>
    <property type="evidence" value="ECO:0007669"/>
    <property type="project" value="InterPro"/>
</dbReference>